<name>A0AAJ7E3S9_PAPXU</name>
<protein>
    <submittedName>
        <fullName evidence="2">Uncharacterized protein MAL13P1.304-like</fullName>
    </submittedName>
</protein>
<evidence type="ECO:0000313" key="2">
    <source>
        <dbReference type="RefSeq" id="XP_013161581.1"/>
    </source>
</evidence>
<gene>
    <name evidence="2" type="primary">LOC106113397</name>
</gene>
<dbReference type="RefSeq" id="XP_013161581.1">
    <property type="nucleotide sequence ID" value="XM_013306127.1"/>
</dbReference>
<sequence>MLLKLFVLLSSTYPVFTQYEIDANIPIQFTSKIEEQNHEQRGFNNTESLATPSYNQPTTLCPANEALIQIQNILTKLLNEDENNYEHLNVMDIQGNRVFSKESPINLEKEIEKVLPLSKGNTLRQLLDKYHLNNNYKTKITVQYEIPNEPNLNCKEALLNILQVLKNANLMHESYRSCGPYDINCEKDNVLDMKNVGNQNVFTTNINQGNNNYLSNMMNTQKTTDSNLFAFGDDINAVLKYLALKRNPNLNSIFENYETKQKSFNDIKIPQNVPESMNKLTQGFNMNSTEFVENKQTNYSHNSTPYKLHITENIVPSTNLNAMNQKLNINEILAENTISVTQIPLENNKNQVFYVNEKADDVLVTVTNDGKIVSVYPSNNNLFEQGENNIVTDKFLSNEANVQNKESVARHVKNLLSQYMQGDVNNIPKDKMNVLLDILKKGSKTRYPQEILNVNEHLTPYYLNPNLIPNISQYPMTSDVTNSIRQYENKEGLNDQLHANLNVFNQITNQDLLNQNSANKQYVTGNPYVNSKLVDYEKHVKELHAPYNLDNSQRFITDTNQGKLNFTPDNSGVVELTYLLKRPHPVIYQPVYYVKYRLPYDSFVNNLRDLVRRQPQLRSNRAKLYQELLSLSKVADLSPNLKGLGQQELLQMVANNGALVKTKVLKVNETLLDKEPKPVQDLNSNLLPQEINNETYKDESNGVGTANLLNKTIKIVLNKTKIEELENIEKAKLTQSNLSEDIYNTYQMATNKYGISTDKNPSNSMYPLV</sequence>
<accession>A0AAJ7E3S9</accession>
<dbReference type="GeneID" id="106113397"/>
<proteinExistence type="predicted"/>
<organism evidence="2">
    <name type="scientific">Papilio xuthus</name>
    <name type="common">Asian swallowtail butterfly</name>
    <dbReference type="NCBI Taxonomy" id="66420"/>
    <lineage>
        <taxon>Eukaryota</taxon>
        <taxon>Metazoa</taxon>
        <taxon>Ecdysozoa</taxon>
        <taxon>Arthropoda</taxon>
        <taxon>Hexapoda</taxon>
        <taxon>Insecta</taxon>
        <taxon>Pterygota</taxon>
        <taxon>Neoptera</taxon>
        <taxon>Endopterygota</taxon>
        <taxon>Lepidoptera</taxon>
        <taxon>Glossata</taxon>
        <taxon>Ditrysia</taxon>
        <taxon>Papilionoidea</taxon>
        <taxon>Papilionidae</taxon>
        <taxon>Papilioninae</taxon>
        <taxon>Papilio</taxon>
    </lineage>
</organism>
<evidence type="ECO:0000256" key="1">
    <source>
        <dbReference type="SAM" id="SignalP"/>
    </source>
</evidence>
<dbReference type="KEGG" id="pxu:106113397"/>
<dbReference type="AlphaFoldDB" id="A0AAJ7E3S9"/>
<dbReference type="Proteomes" id="UP000694872">
    <property type="component" value="Unplaced"/>
</dbReference>
<reference evidence="2" key="1">
    <citation type="submission" date="2025-08" db="UniProtKB">
        <authorList>
            <consortium name="RefSeq"/>
        </authorList>
    </citation>
    <scope>IDENTIFICATION</scope>
</reference>
<feature type="chain" id="PRO_5042584023" evidence="1">
    <location>
        <begin position="18"/>
        <end position="769"/>
    </location>
</feature>
<keyword evidence="1" id="KW-0732">Signal</keyword>
<feature type="signal peptide" evidence="1">
    <location>
        <begin position="1"/>
        <end position="17"/>
    </location>
</feature>